<feature type="transmembrane region" description="Helical" evidence="5">
    <location>
        <begin position="336"/>
        <end position="358"/>
    </location>
</feature>
<gene>
    <name evidence="7" type="ORF">DCAR_0832444</name>
</gene>
<evidence type="ECO:0000313" key="8">
    <source>
        <dbReference type="Proteomes" id="UP000077755"/>
    </source>
</evidence>
<feature type="transmembrane region" description="Helical" evidence="5">
    <location>
        <begin position="390"/>
        <end position="413"/>
    </location>
</feature>
<dbReference type="Proteomes" id="UP000077755">
    <property type="component" value="Chromosome 8"/>
</dbReference>
<organism evidence="7 8">
    <name type="scientific">Daucus carota subsp. sativus</name>
    <name type="common">Carrot</name>
    <dbReference type="NCBI Taxonomy" id="79200"/>
    <lineage>
        <taxon>Eukaryota</taxon>
        <taxon>Viridiplantae</taxon>
        <taxon>Streptophyta</taxon>
        <taxon>Embryophyta</taxon>
        <taxon>Tracheophyta</taxon>
        <taxon>Spermatophyta</taxon>
        <taxon>Magnoliopsida</taxon>
        <taxon>eudicotyledons</taxon>
        <taxon>Gunneridae</taxon>
        <taxon>Pentapetalae</taxon>
        <taxon>asterids</taxon>
        <taxon>campanulids</taxon>
        <taxon>Apiales</taxon>
        <taxon>Apiaceae</taxon>
        <taxon>Apioideae</taxon>
        <taxon>Scandiceae</taxon>
        <taxon>Daucinae</taxon>
        <taxon>Daucus</taxon>
        <taxon>Daucus sect. Daucus</taxon>
    </lineage>
</organism>
<feature type="compositionally biased region" description="Low complexity" evidence="4">
    <location>
        <begin position="29"/>
        <end position="42"/>
    </location>
</feature>
<keyword evidence="2" id="KW-0863">Zinc-finger</keyword>
<reference evidence="7" key="2">
    <citation type="submission" date="2022-03" db="EMBL/GenBank/DDBJ databases">
        <title>Draft title - Genomic analysis of global carrot germplasm unveils the trajectory of domestication and the origin of high carotenoid orange carrot.</title>
        <authorList>
            <person name="Iorizzo M."/>
            <person name="Ellison S."/>
            <person name="Senalik D."/>
            <person name="Macko-Podgorni A."/>
            <person name="Grzebelus D."/>
            <person name="Bostan H."/>
            <person name="Rolling W."/>
            <person name="Curaba J."/>
            <person name="Simon P."/>
        </authorList>
    </citation>
    <scope>NUCLEOTIDE SEQUENCE</scope>
    <source>
        <tissue evidence="7">Leaf</tissue>
    </source>
</reference>
<dbReference type="Gene3D" id="3.30.40.10">
    <property type="entry name" value="Zinc/RING finger domain, C3HC4 (zinc finger)"/>
    <property type="match status" value="1"/>
</dbReference>
<name>A0AAF1BB61_DAUCS</name>
<dbReference type="PANTHER" id="PTHR46158:SF11">
    <property type="entry name" value="ZINC FINGER PROTEIN"/>
    <property type="match status" value="1"/>
</dbReference>
<keyword evidence="8" id="KW-1185">Reference proteome</keyword>
<feature type="domain" description="RING-CH-type" evidence="6">
    <location>
        <begin position="213"/>
        <end position="274"/>
    </location>
</feature>
<feature type="transmembrane region" description="Helical" evidence="5">
    <location>
        <begin position="305"/>
        <end position="324"/>
    </location>
</feature>
<dbReference type="AlphaFoldDB" id="A0AAF1BB61"/>
<accession>A0AAF1BB61</accession>
<evidence type="ECO:0000256" key="3">
    <source>
        <dbReference type="ARBA" id="ARBA00022833"/>
    </source>
</evidence>
<dbReference type="GO" id="GO:0008270">
    <property type="term" value="F:zinc ion binding"/>
    <property type="evidence" value="ECO:0007669"/>
    <property type="project" value="UniProtKB-KW"/>
</dbReference>
<evidence type="ECO:0000313" key="7">
    <source>
        <dbReference type="EMBL" id="WOH12935.1"/>
    </source>
</evidence>
<evidence type="ECO:0000256" key="1">
    <source>
        <dbReference type="ARBA" id="ARBA00022723"/>
    </source>
</evidence>
<dbReference type="SMART" id="SM00744">
    <property type="entry name" value="RINGv"/>
    <property type="match status" value="1"/>
</dbReference>
<feature type="transmembrane region" description="Helical" evidence="5">
    <location>
        <begin position="364"/>
        <end position="383"/>
    </location>
</feature>
<keyword evidence="5" id="KW-0812">Transmembrane</keyword>
<keyword evidence="1" id="KW-0479">Metal-binding</keyword>
<evidence type="ECO:0000256" key="2">
    <source>
        <dbReference type="ARBA" id="ARBA00022771"/>
    </source>
</evidence>
<dbReference type="CDD" id="cd16495">
    <property type="entry name" value="RING_CH-C4HC3_MARCH"/>
    <property type="match status" value="1"/>
</dbReference>
<reference evidence="7" key="1">
    <citation type="journal article" date="2016" name="Nat. Genet.">
        <title>A high-quality carrot genome assembly provides new insights into carotenoid accumulation and asterid genome evolution.</title>
        <authorList>
            <person name="Iorizzo M."/>
            <person name="Ellison S."/>
            <person name="Senalik D."/>
            <person name="Zeng P."/>
            <person name="Satapoomin P."/>
            <person name="Huang J."/>
            <person name="Bowman M."/>
            <person name="Iovene M."/>
            <person name="Sanseverino W."/>
            <person name="Cavagnaro P."/>
            <person name="Yildiz M."/>
            <person name="Macko-Podgorni A."/>
            <person name="Moranska E."/>
            <person name="Grzebelus E."/>
            <person name="Grzebelus D."/>
            <person name="Ashrafi H."/>
            <person name="Zheng Z."/>
            <person name="Cheng S."/>
            <person name="Spooner D."/>
            <person name="Van Deynze A."/>
            <person name="Simon P."/>
        </authorList>
    </citation>
    <scope>NUCLEOTIDE SEQUENCE</scope>
    <source>
        <tissue evidence="7">Leaf</tissue>
    </source>
</reference>
<evidence type="ECO:0000256" key="5">
    <source>
        <dbReference type="SAM" id="Phobius"/>
    </source>
</evidence>
<feature type="region of interest" description="Disordered" evidence="4">
    <location>
        <begin position="1"/>
        <end position="71"/>
    </location>
</feature>
<keyword evidence="5" id="KW-1133">Transmembrane helix</keyword>
<dbReference type="PANTHER" id="PTHR46158">
    <property type="entry name" value="OS02G0165000 PROTEIN"/>
    <property type="match status" value="1"/>
</dbReference>
<keyword evidence="5" id="KW-0472">Membrane</keyword>
<sequence length="429" mass="46676">MQNTTETSQAISNTLAQDDHPATVGPQNDESTSEVGSSGTSDFQSVPSLQIPPRPAGFGSNHSGKSLLHQAPGYLNGSSSSGSLLRGLSFNRKVITFDGERSCLLTSGSSTSPGSPLAKFMTKFSFHRCTSLPVTQTSNLSPSTPVPASTRTCDEQSKPQIKTGKTIVSRSLSVPGRNIVIVRSASFSNRRENLQSDAVDDQISDSVEDEDEEIPEEDAVCRICLDKCEESNTLKMECSCKGALRLLHEDCAVKWFSIKGNKNCDVCGQEVTNLPVTLLRLPTSSRSNNRTEHNQQGVNTRTISVWQDFVVLVLVSTVCYFFFLEHLLIQDLKTEAVVIAAPFSFTLGLLSSSFAVILAIREYIWTYAALEFALLAVILHLAYSVLHLMAIYAIMISAVLGYGLAMTANSLYIRCFTWRAQVSQSSSSA</sequence>
<dbReference type="Pfam" id="PF12906">
    <property type="entry name" value="RINGv"/>
    <property type="match status" value="1"/>
</dbReference>
<dbReference type="EMBL" id="CP093350">
    <property type="protein sequence ID" value="WOH12935.1"/>
    <property type="molecule type" value="Genomic_DNA"/>
</dbReference>
<keyword evidence="3" id="KW-0862">Zinc</keyword>
<feature type="region of interest" description="Disordered" evidence="4">
    <location>
        <begin position="136"/>
        <end position="158"/>
    </location>
</feature>
<proteinExistence type="predicted"/>
<protein>
    <recommendedName>
        <fullName evidence="6">RING-CH-type domain-containing protein</fullName>
    </recommendedName>
</protein>
<dbReference type="InterPro" id="IPR013083">
    <property type="entry name" value="Znf_RING/FYVE/PHD"/>
</dbReference>
<dbReference type="KEGG" id="dcr:108199853"/>
<evidence type="ECO:0000259" key="6">
    <source>
        <dbReference type="PROSITE" id="PS51292"/>
    </source>
</evidence>
<dbReference type="PROSITE" id="PS51292">
    <property type="entry name" value="ZF_RING_CH"/>
    <property type="match status" value="1"/>
</dbReference>
<feature type="compositionally biased region" description="Polar residues" evidence="4">
    <location>
        <begin position="136"/>
        <end position="151"/>
    </location>
</feature>
<evidence type="ECO:0000256" key="4">
    <source>
        <dbReference type="SAM" id="MobiDB-lite"/>
    </source>
</evidence>
<dbReference type="SUPFAM" id="SSF57850">
    <property type="entry name" value="RING/U-box"/>
    <property type="match status" value="1"/>
</dbReference>
<dbReference type="InterPro" id="IPR011016">
    <property type="entry name" value="Znf_RING-CH"/>
</dbReference>
<feature type="compositionally biased region" description="Polar residues" evidence="4">
    <location>
        <begin position="1"/>
        <end position="16"/>
    </location>
</feature>